<dbReference type="SUPFAM" id="SSF56519">
    <property type="entry name" value="Penicillin binding protein dimerisation domain"/>
    <property type="match status" value="1"/>
</dbReference>
<evidence type="ECO:0000256" key="9">
    <source>
        <dbReference type="ARBA" id="ARBA00023316"/>
    </source>
</evidence>
<dbReference type="Gene3D" id="1.10.10.1230">
    <property type="entry name" value="Penicillin-binding protein, N-terminal non-catalytic domain, head sub-domain"/>
    <property type="match status" value="1"/>
</dbReference>
<dbReference type="Proteomes" id="UP000327236">
    <property type="component" value="Unassembled WGS sequence"/>
</dbReference>
<evidence type="ECO:0000259" key="11">
    <source>
        <dbReference type="Pfam" id="PF00905"/>
    </source>
</evidence>
<keyword evidence="9" id="KW-0961">Cell wall biogenesis/degradation</keyword>
<evidence type="ECO:0000256" key="5">
    <source>
        <dbReference type="ARBA" id="ARBA00022960"/>
    </source>
</evidence>
<keyword evidence="16" id="KW-1185">Reference proteome</keyword>
<keyword evidence="5" id="KW-0133">Cell shape</keyword>
<reference evidence="13 15" key="1">
    <citation type="submission" date="2019-09" db="EMBL/GenBank/DDBJ databases">
        <title>Draft genome sequence assemblies of isolates from the urinary tract.</title>
        <authorList>
            <person name="Mores C.R."/>
            <person name="Putonti C."/>
            <person name="Wolfe A.J."/>
        </authorList>
    </citation>
    <scope>NUCLEOTIDE SEQUENCE [LARGE SCALE GENOMIC DNA]</scope>
    <source>
        <strain evidence="13 15">UMB246</strain>
    </source>
</reference>
<keyword evidence="6" id="KW-0573">Peptidoglycan synthesis</keyword>
<evidence type="ECO:0000256" key="6">
    <source>
        <dbReference type="ARBA" id="ARBA00022984"/>
    </source>
</evidence>
<dbReference type="InterPro" id="IPR012338">
    <property type="entry name" value="Beta-lactam/transpept-like"/>
</dbReference>
<evidence type="ECO:0000256" key="7">
    <source>
        <dbReference type="ARBA" id="ARBA00022989"/>
    </source>
</evidence>
<protein>
    <submittedName>
        <fullName evidence="13">Penicillin-binding protein 2</fullName>
    </submittedName>
</protein>
<comment type="caution">
    <text evidence="13">The sequence shown here is derived from an EMBL/GenBank/DDBJ whole genome shotgun (WGS) entry which is preliminary data.</text>
</comment>
<dbReference type="PANTHER" id="PTHR30627:SF2">
    <property type="entry name" value="PEPTIDOGLYCAN D,D-TRANSPEPTIDASE MRDA"/>
    <property type="match status" value="1"/>
</dbReference>
<keyword evidence="7 10" id="KW-1133">Transmembrane helix</keyword>
<dbReference type="GO" id="GO:0008658">
    <property type="term" value="F:penicillin binding"/>
    <property type="evidence" value="ECO:0007669"/>
    <property type="project" value="InterPro"/>
</dbReference>
<dbReference type="Pfam" id="PF03717">
    <property type="entry name" value="PBP_dimer"/>
    <property type="match status" value="1"/>
</dbReference>
<proteinExistence type="inferred from homology"/>
<keyword evidence="4 10" id="KW-0812">Transmembrane</keyword>
<dbReference type="Pfam" id="PF00905">
    <property type="entry name" value="Transpeptidase"/>
    <property type="match status" value="1"/>
</dbReference>
<evidence type="ECO:0000313" key="15">
    <source>
        <dbReference type="Proteomes" id="UP000327236"/>
    </source>
</evidence>
<evidence type="ECO:0000256" key="8">
    <source>
        <dbReference type="ARBA" id="ARBA00023136"/>
    </source>
</evidence>
<gene>
    <name evidence="14" type="ORF">AAC431_06455</name>
    <name evidence="13" type="ORF">F6H94_03160</name>
</gene>
<dbReference type="EMBL" id="VYWW01000009">
    <property type="protein sequence ID" value="KAA9323367.1"/>
    <property type="molecule type" value="Genomic_DNA"/>
</dbReference>
<dbReference type="Gene3D" id="3.40.710.10">
    <property type="entry name" value="DD-peptidase/beta-lactamase superfamily"/>
    <property type="match status" value="1"/>
</dbReference>
<feature type="domain" description="Penicillin-binding protein dimerisation" evidence="12">
    <location>
        <begin position="66"/>
        <end position="307"/>
    </location>
</feature>
<keyword evidence="8 10" id="KW-0472">Membrane</keyword>
<dbReference type="GO" id="GO:0009252">
    <property type="term" value="P:peptidoglycan biosynthetic process"/>
    <property type="evidence" value="ECO:0007669"/>
    <property type="project" value="UniProtKB-KW"/>
</dbReference>
<evidence type="ECO:0000256" key="4">
    <source>
        <dbReference type="ARBA" id="ARBA00022692"/>
    </source>
</evidence>
<evidence type="ECO:0000313" key="14">
    <source>
        <dbReference type="EMBL" id="MEL0565561.1"/>
    </source>
</evidence>
<dbReference type="KEGG" id="lje:BUE77_06295"/>
<dbReference type="GeneID" id="31743322"/>
<dbReference type="GO" id="GO:0071555">
    <property type="term" value="P:cell wall organization"/>
    <property type="evidence" value="ECO:0007669"/>
    <property type="project" value="UniProtKB-KW"/>
</dbReference>
<feature type="domain" description="Penicillin-binding protein transpeptidase" evidence="11">
    <location>
        <begin position="354"/>
        <end position="697"/>
    </location>
</feature>
<dbReference type="OrthoDB" id="9770103at2"/>
<dbReference type="GO" id="GO:0071972">
    <property type="term" value="F:peptidoglycan L,D-transpeptidase activity"/>
    <property type="evidence" value="ECO:0007669"/>
    <property type="project" value="TreeGrafter"/>
</dbReference>
<organism evidence="13 15">
    <name type="scientific">Lactobacillus jensenii</name>
    <dbReference type="NCBI Taxonomy" id="109790"/>
    <lineage>
        <taxon>Bacteria</taxon>
        <taxon>Bacillati</taxon>
        <taxon>Bacillota</taxon>
        <taxon>Bacilli</taxon>
        <taxon>Lactobacillales</taxon>
        <taxon>Lactobacillaceae</taxon>
        <taxon>Lactobacillus</taxon>
    </lineage>
</organism>
<evidence type="ECO:0000256" key="1">
    <source>
        <dbReference type="ARBA" id="ARBA00004162"/>
    </source>
</evidence>
<reference evidence="14 16" key="2">
    <citation type="submission" date="2024-04" db="EMBL/GenBank/DDBJ databases">
        <title>Three lactobacilli isolated from voided urine samples from females with type 2 diabetes.</title>
        <authorList>
            <person name="Kula A."/>
            <person name="Stegman N."/>
            <person name="Putonti C."/>
        </authorList>
    </citation>
    <scope>NUCLEOTIDE SEQUENCE [LARGE SCALE GENOMIC DNA]</scope>
    <source>
        <strain evidence="14 16">1855</strain>
    </source>
</reference>
<dbReference type="EMBL" id="JBBVUL010000012">
    <property type="protein sequence ID" value="MEL0565561.1"/>
    <property type="molecule type" value="Genomic_DNA"/>
</dbReference>
<evidence type="ECO:0000313" key="16">
    <source>
        <dbReference type="Proteomes" id="UP001385848"/>
    </source>
</evidence>
<dbReference type="InterPro" id="IPR036138">
    <property type="entry name" value="PBP_dimer_sf"/>
</dbReference>
<accession>A0A5N1IHI4</accession>
<evidence type="ECO:0000256" key="10">
    <source>
        <dbReference type="SAM" id="Phobius"/>
    </source>
</evidence>
<evidence type="ECO:0000313" key="13">
    <source>
        <dbReference type="EMBL" id="KAA9323367.1"/>
    </source>
</evidence>
<evidence type="ECO:0000256" key="3">
    <source>
        <dbReference type="ARBA" id="ARBA00022475"/>
    </source>
</evidence>
<evidence type="ECO:0000259" key="12">
    <source>
        <dbReference type="Pfam" id="PF03717"/>
    </source>
</evidence>
<name>A0A5N1IHI4_LACJE</name>
<dbReference type="SUPFAM" id="SSF56601">
    <property type="entry name" value="beta-lactamase/transpeptidase-like"/>
    <property type="match status" value="1"/>
</dbReference>
<dbReference type="PANTHER" id="PTHR30627">
    <property type="entry name" value="PEPTIDOGLYCAN D,D-TRANSPEPTIDASE"/>
    <property type="match status" value="1"/>
</dbReference>
<keyword evidence="3" id="KW-1003">Cell membrane</keyword>
<dbReference type="InterPro" id="IPR050515">
    <property type="entry name" value="Beta-lactam/transpept"/>
</dbReference>
<dbReference type="RefSeq" id="WP_006584458.1">
    <property type="nucleotide sequence ID" value="NZ_CATOUV010000001.1"/>
</dbReference>
<dbReference type="Gene3D" id="3.90.1310.10">
    <property type="entry name" value="Penicillin-binding protein 2a (Domain 2)"/>
    <property type="match status" value="1"/>
</dbReference>
<comment type="similarity">
    <text evidence="2">Belongs to the transpeptidase family.</text>
</comment>
<dbReference type="InterPro" id="IPR001460">
    <property type="entry name" value="PCN-bd_Tpept"/>
</dbReference>
<dbReference type="GO" id="GO:0008360">
    <property type="term" value="P:regulation of cell shape"/>
    <property type="evidence" value="ECO:0007669"/>
    <property type="project" value="UniProtKB-KW"/>
</dbReference>
<comment type="subcellular location">
    <subcellularLocation>
        <location evidence="1">Cell membrane</location>
        <topology evidence="1">Single-pass membrane protein</topology>
    </subcellularLocation>
</comment>
<dbReference type="GO" id="GO:0005886">
    <property type="term" value="C:plasma membrane"/>
    <property type="evidence" value="ECO:0007669"/>
    <property type="project" value="UniProtKB-SubCell"/>
</dbReference>
<sequence>MNFLQNNNHKSDRKAAETPIRMKIILGVIFILFAMLIGQLAYLQLIYGSRFHSEVQKTDDTVVTSAVPRGIMYDDKGRVLVGNKANNAITYTKGSSVTSKQIYNISTALSQYITISNEKPTALQLAAYYLGNSRNYAKEYAKLPKSQKYDSDGNELSNSTVYSTLEKQVIKNKRHYTSREKTAALIFNKISGAYSLSTIYIKNQNLTDKEVALVGEHLSELPGVGIGTDWERTYPNGSSIKTIIGSVSSEKAGLPSEKLQYYLAQGYSRNDRVGTSYLEKEYEALLKGSKTESKLTTKSNGKVTQTKTVYKGQAGASLILTLDSKYQAKVQKKLKSVYSSALSAGAAHYSSGAFAIALDPNTGAIKAVAGLDHNVKTNKITDDALGIINQSFVMGSVVKGAQVAGGLINKVITPSSNTLPDTPIYLPGTPVKKSVYPIGTFSSLDAETALEVSSNIYMMQLTLRWLNAKYTPKTYIHMPSDAFDILRRNFAMFGLGQKTGIDLPGEISGIQGKSYNSSGQLLSGSVLDESYGNYDAYTPIQLAQYISTIANGGYRMQPYLVQSVGQTNSSGTKVSINYSKTPNVQFRIPWTSSELNVIKTGMYRVVHGTNAWGTAHTLKSVKPSISGKTGTAQTFYYDASASKKKNSSSDPIELINATFVGFAPSNKPKLAVVVVFPGLDPNLEGTYTLQVAKEMVEDYFKLNKYAEN</sequence>
<dbReference type="Proteomes" id="UP001385848">
    <property type="component" value="Unassembled WGS sequence"/>
</dbReference>
<feature type="transmembrane region" description="Helical" evidence="10">
    <location>
        <begin position="24"/>
        <end position="47"/>
    </location>
</feature>
<dbReference type="InterPro" id="IPR005311">
    <property type="entry name" value="PBP_dimer"/>
</dbReference>
<dbReference type="AlphaFoldDB" id="A0A5N1IHI4"/>
<evidence type="ECO:0000256" key="2">
    <source>
        <dbReference type="ARBA" id="ARBA00007171"/>
    </source>
</evidence>